<accession>A0A521FSD8</accession>
<evidence type="ECO:0000313" key="2">
    <source>
        <dbReference type="Proteomes" id="UP000317484"/>
    </source>
</evidence>
<dbReference type="EMBL" id="FXTJ01000015">
    <property type="protein sequence ID" value="SMO99072.1"/>
    <property type="molecule type" value="Genomic_DNA"/>
</dbReference>
<dbReference type="AlphaFoldDB" id="A0A521FSD8"/>
<name>A0A521FSD8_9ACTN</name>
<protein>
    <submittedName>
        <fullName evidence="1">Uncharacterized protein</fullName>
    </submittedName>
</protein>
<proteinExistence type="predicted"/>
<gene>
    <name evidence="1" type="ORF">SAMN06273567_11540</name>
</gene>
<keyword evidence="2" id="KW-1185">Reference proteome</keyword>
<sequence length="34" mass="3958">MAGPLIETELHVSRRWRGVAARLRLAERLNRAEE</sequence>
<dbReference type="Proteomes" id="UP000317484">
    <property type="component" value="Unassembled WGS sequence"/>
</dbReference>
<evidence type="ECO:0000313" key="1">
    <source>
        <dbReference type="EMBL" id="SMO99072.1"/>
    </source>
</evidence>
<organism evidence="1 2">
    <name type="scientific">Geodermatophilus aquaeductus</name>
    <dbReference type="NCBI Taxonomy" id="1564161"/>
    <lineage>
        <taxon>Bacteria</taxon>
        <taxon>Bacillati</taxon>
        <taxon>Actinomycetota</taxon>
        <taxon>Actinomycetes</taxon>
        <taxon>Geodermatophilales</taxon>
        <taxon>Geodermatophilaceae</taxon>
        <taxon>Geodermatophilus</taxon>
    </lineage>
</organism>
<reference evidence="1 2" key="1">
    <citation type="submission" date="2017-05" db="EMBL/GenBank/DDBJ databases">
        <authorList>
            <person name="Varghese N."/>
            <person name="Submissions S."/>
        </authorList>
    </citation>
    <scope>NUCLEOTIDE SEQUENCE [LARGE SCALE GENOMIC DNA]</scope>
    <source>
        <strain evidence="1 2">DSM 46834</strain>
    </source>
</reference>